<dbReference type="FunFam" id="3.30.200.20:FF:000818">
    <property type="entry name" value="Uncharacterized protein"/>
    <property type="match status" value="1"/>
</dbReference>
<organism evidence="7 8">
    <name type="scientific">Paramecium sonneborni</name>
    <dbReference type="NCBI Taxonomy" id="65129"/>
    <lineage>
        <taxon>Eukaryota</taxon>
        <taxon>Sar</taxon>
        <taxon>Alveolata</taxon>
        <taxon>Ciliophora</taxon>
        <taxon>Intramacronucleata</taxon>
        <taxon>Oligohymenophorea</taxon>
        <taxon>Peniculida</taxon>
        <taxon>Parameciidae</taxon>
        <taxon>Paramecium</taxon>
    </lineage>
</organism>
<evidence type="ECO:0000259" key="6">
    <source>
        <dbReference type="PROSITE" id="PS50011"/>
    </source>
</evidence>
<dbReference type="Pfam" id="PF00069">
    <property type="entry name" value="Pkinase"/>
    <property type="match status" value="1"/>
</dbReference>
<keyword evidence="3" id="KW-0418">Kinase</keyword>
<dbReference type="GO" id="GO:0017148">
    <property type="term" value="P:negative regulation of translation"/>
    <property type="evidence" value="ECO:0007669"/>
    <property type="project" value="UniProtKB-KW"/>
</dbReference>
<reference evidence="7" key="1">
    <citation type="submission" date="2021-01" db="EMBL/GenBank/DDBJ databases">
        <authorList>
            <consortium name="Genoscope - CEA"/>
            <person name="William W."/>
        </authorList>
    </citation>
    <scope>NUCLEOTIDE SEQUENCE</scope>
</reference>
<keyword evidence="5" id="KW-0652">Protein synthesis inhibitor</keyword>
<keyword evidence="2" id="KW-0547">Nucleotide-binding</keyword>
<dbReference type="InterPro" id="IPR000719">
    <property type="entry name" value="Prot_kinase_dom"/>
</dbReference>
<dbReference type="PANTHER" id="PTHR11042:SF136">
    <property type="entry name" value="EIF-2-ALPHA KINASE GCN2"/>
    <property type="match status" value="1"/>
</dbReference>
<proteinExistence type="predicted"/>
<evidence type="ECO:0000313" key="7">
    <source>
        <dbReference type="EMBL" id="CAD8057641.1"/>
    </source>
</evidence>
<protein>
    <recommendedName>
        <fullName evidence="6">Protein kinase domain-containing protein</fullName>
    </recommendedName>
</protein>
<dbReference type="InterPro" id="IPR050339">
    <property type="entry name" value="CC_SR_Kinase"/>
</dbReference>
<accession>A0A8S1KTE8</accession>
<feature type="domain" description="Protein kinase" evidence="6">
    <location>
        <begin position="35"/>
        <end position="304"/>
    </location>
</feature>
<evidence type="ECO:0000256" key="1">
    <source>
        <dbReference type="ARBA" id="ARBA00022679"/>
    </source>
</evidence>
<comment type="caution">
    <text evidence="7">The sequence shown here is derived from an EMBL/GenBank/DDBJ whole genome shotgun (WGS) entry which is preliminary data.</text>
</comment>
<name>A0A8S1KTE8_9CILI</name>
<keyword evidence="8" id="KW-1185">Reference proteome</keyword>
<dbReference type="GO" id="GO:0004694">
    <property type="term" value="F:eukaryotic translation initiation factor 2alpha kinase activity"/>
    <property type="evidence" value="ECO:0007669"/>
    <property type="project" value="TreeGrafter"/>
</dbReference>
<keyword evidence="1" id="KW-0808">Transferase</keyword>
<evidence type="ECO:0000256" key="4">
    <source>
        <dbReference type="ARBA" id="ARBA00022840"/>
    </source>
</evidence>
<dbReference type="SMART" id="SM00220">
    <property type="entry name" value="S_TKc"/>
    <property type="match status" value="1"/>
</dbReference>
<evidence type="ECO:0000256" key="3">
    <source>
        <dbReference type="ARBA" id="ARBA00022777"/>
    </source>
</evidence>
<dbReference type="OrthoDB" id="298332at2759"/>
<dbReference type="PROSITE" id="PS50011">
    <property type="entry name" value="PROTEIN_KINASE_DOM"/>
    <property type="match status" value="1"/>
</dbReference>
<evidence type="ECO:0000256" key="5">
    <source>
        <dbReference type="ARBA" id="ARBA00023193"/>
    </source>
</evidence>
<dbReference type="AlphaFoldDB" id="A0A8S1KTE8"/>
<dbReference type="Proteomes" id="UP000692954">
    <property type="component" value="Unassembled WGS sequence"/>
</dbReference>
<sequence>MHFFRIENIIKIPYVKQDYKHQFLKTNKFKNEFIILNEESESHQALFHVYKPMDDQIYFVKRIHLQATFNSSFMYVFHSNDIHISKAKILASLSHPNLIRLYDWWLEILNFKPYLFMQIEYCTYPRYISQTKNLLSYAYFYMNPMDCKQKHKLIQNIMQQIIQGLEFLKQRNIHIIDLKPENIIVTITITGDLQVLISDFNPTDNKSKSKNIENISVAFGALIMHLILTFPGDGTLRNNYIIKFQSMNLQDSISLFDSWAQKVKNRNRDFSFHLFKNLMLQALSLLTNQYHDFHELKTIIQKIV</sequence>
<dbReference type="PANTHER" id="PTHR11042">
    <property type="entry name" value="EUKARYOTIC TRANSLATION INITIATION FACTOR 2-ALPHA KINASE EIF2-ALPHA KINASE -RELATED"/>
    <property type="match status" value="1"/>
</dbReference>
<dbReference type="GO" id="GO:0005634">
    <property type="term" value="C:nucleus"/>
    <property type="evidence" value="ECO:0007669"/>
    <property type="project" value="TreeGrafter"/>
</dbReference>
<dbReference type="GO" id="GO:0005524">
    <property type="term" value="F:ATP binding"/>
    <property type="evidence" value="ECO:0007669"/>
    <property type="project" value="UniProtKB-KW"/>
</dbReference>
<keyword evidence="4" id="KW-0067">ATP-binding</keyword>
<dbReference type="GO" id="GO:0005829">
    <property type="term" value="C:cytosol"/>
    <property type="evidence" value="ECO:0007669"/>
    <property type="project" value="TreeGrafter"/>
</dbReference>
<evidence type="ECO:0000313" key="8">
    <source>
        <dbReference type="Proteomes" id="UP000692954"/>
    </source>
</evidence>
<gene>
    <name evidence="7" type="ORF">PSON_ATCC_30995.1.T0110319</name>
</gene>
<dbReference type="EMBL" id="CAJJDN010000011">
    <property type="protein sequence ID" value="CAD8057641.1"/>
    <property type="molecule type" value="Genomic_DNA"/>
</dbReference>
<evidence type="ECO:0000256" key="2">
    <source>
        <dbReference type="ARBA" id="ARBA00022741"/>
    </source>
</evidence>